<dbReference type="OrthoDB" id="19344at2759"/>
<evidence type="ECO:0000256" key="1">
    <source>
        <dbReference type="ARBA" id="ARBA00004141"/>
    </source>
</evidence>
<dbReference type="OMA" id="QWARIIS"/>
<dbReference type="InterPro" id="IPR051415">
    <property type="entry name" value="LAAT-1"/>
</dbReference>
<accession>M2Y1R5</accession>
<comment type="subcellular location">
    <subcellularLocation>
        <location evidence="1">Membrane</location>
        <topology evidence="1">Multi-pass membrane protein</topology>
    </subcellularLocation>
</comment>
<reference evidence="7 8" key="2">
    <citation type="journal article" date="2012" name="PLoS Pathog.">
        <title>Diverse lifestyles and strategies of plant pathogenesis encoded in the genomes of eighteen Dothideomycetes fungi.</title>
        <authorList>
            <person name="Ohm R.A."/>
            <person name="Feau N."/>
            <person name="Henrissat B."/>
            <person name="Schoch C.L."/>
            <person name="Horwitz B.A."/>
            <person name="Barry K.W."/>
            <person name="Condon B.J."/>
            <person name="Copeland A.C."/>
            <person name="Dhillon B."/>
            <person name="Glaser F."/>
            <person name="Hesse C.N."/>
            <person name="Kosti I."/>
            <person name="LaButti K."/>
            <person name="Lindquist E.A."/>
            <person name="Lucas S."/>
            <person name="Salamov A.A."/>
            <person name="Bradshaw R.E."/>
            <person name="Ciuffetti L."/>
            <person name="Hamelin R.C."/>
            <person name="Kema G.H.J."/>
            <person name="Lawrence C."/>
            <person name="Scott J.A."/>
            <person name="Spatafora J.W."/>
            <person name="Turgeon B.G."/>
            <person name="de Wit P.J.G.M."/>
            <person name="Zhong S."/>
            <person name="Goodwin S.B."/>
            <person name="Grigoriev I.V."/>
        </authorList>
    </citation>
    <scope>NUCLEOTIDE SEQUENCE [LARGE SCALE GENOMIC DNA]</scope>
    <source>
        <strain evidence="8">NZE10 / CBS 128990</strain>
    </source>
</reference>
<dbReference type="EMBL" id="KB446545">
    <property type="protein sequence ID" value="EME39249.1"/>
    <property type="molecule type" value="Genomic_DNA"/>
</dbReference>
<keyword evidence="4 6" id="KW-0472">Membrane</keyword>
<protein>
    <recommendedName>
        <fullName evidence="9">PQ loop repeat protein</fullName>
    </recommendedName>
</protein>
<dbReference type="HOGENOM" id="CLU_033734_0_0_1"/>
<organism evidence="7 8">
    <name type="scientific">Dothistroma septosporum (strain NZE10 / CBS 128990)</name>
    <name type="common">Red band needle blight fungus</name>
    <name type="synonym">Mycosphaerella pini</name>
    <dbReference type="NCBI Taxonomy" id="675120"/>
    <lineage>
        <taxon>Eukaryota</taxon>
        <taxon>Fungi</taxon>
        <taxon>Dikarya</taxon>
        <taxon>Ascomycota</taxon>
        <taxon>Pezizomycotina</taxon>
        <taxon>Dothideomycetes</taxon>
        <taxon>Dothideomycetidae</taxon>
        <taxon>Mycosphaerellales</taxon>
        <taxon>Mycosphaerellaceae</taxon>
        <taxon>Dothistroma</taxon>
    </lineage>
</organism>
<evidence type="ECO:0000313" key="8">
    <source>
        <dbReference type="Proteomes" id="UP000016933"/>
    </source>
</evidence>
<dbReference type="Proteomes" id="UP000016933">
    <property type="component" value="Unassembled WGS sequence"/>
</dbReference>
<dbReference type="InterPro" id="IPR006603">
    <property type="entry name" value="PQ-loop_rpt"/>
</dbReference>
<feature type="transmembrane region" description="Helical" evidence="6">
    <location>
        <begin position="212"/>
        <end position="237"/>
    </location>
</feature>
<feature type="transmembrane region" description="Helical" evidence="6">
    <location>
        <begin position="65"/>
        <end position="91"/>
    </location>
</feature>
<dbReference type="Gene3D" id="1.20.1280.290">
    <property type="match status" value="1"/>
</dbReference>
<evidence type="ECO:0000256" key="3">
    <source>
        <dbReference type="ARBA" id="ARBA00022989"/>
    </source>
</evidence>
<keyword evidence="8" id="KW-1185">Reference proteome</keyword>
<dbReference type="PANTHER" id="PTHR16201:SF11">
    <property type="entry name" value="PQ-LOOP REPEAT-CONTAINING PROTEIN"/>
    <property type="match status" value="1"/>
</dbReference>
<dbReference type="AlphaFoldDB" id="M2Y1R5"/>
<dbReference type="PANTHER" id="PTHR16201">
    <property type="entry name" value="SEVEN TRANSMEMBRANE PROTEIN 1-RELATED"/>
    <property type="match status" value="1"/>
</dbReference>
<reference evidence="8" key="1">
    <citation type="journal article" date="2012" name="PLoS Genet.">
        <title>The genomes of the fungal plant pathogens Cladosporium fulvum and Dothistroma septosporum reveal adaptation to different hosts and lifestyles but also signatures of common ancestry.</title>
        <authorList>
            <person name="de Wit P.J.G.M."/>
            <person name="van der Burgt A."/>
            <person name="Oekmen B."/>
            <person name="Stergiopoulos I."/>
            <person name="Abd-Elsalam K.A."/>
            <person name="Aerts A.L."/>
            <person name="Bahkali A.H."/>
            <person name="Beenen H.G."/>
            <person name="Chettri P."/>
            <person name="Cox M.P."/>
            <person name="Datema E."/>
            <person name="de Vries R.P."/>
            <person name="Dhillon B."/>
            <person name="Ganley A.R."/>
            <person name="Griffiths S.A."/>
            <person name="Guo Y."/>
            <person name="Hamelin R.C."/>
            <person name="Henrissat B."/>
            <person name="Kabir M.S."/>
            <person name="Jashni M.K."/>
            <person name="Kema G."/>
            <person name="Klaubauf S."/>
            <person name="Lapidus A."/>
            <person name="Levasseur A."/>
            <person name="Lindquist E."/>
            <person name="Mehrabi R."/>
            <person name="Ohm R.A."/>
            <person name="Owen T.J."/>
            <person name="Salamov A."/>
            <person name="Schwelm A."/>
            <person name="Schijlen E."/>
            <person name="Sun H."/>
            <person name="van den Burg H.A."/>
            <person name="van Ham R.C.H.J."/>
            <person name="Zhang S."/>
            <person name="Goodwin S.B."/>
            <person name="Grigoriev I.V."/>
            <person name="Collemare J."/>
            <person name="Bradshaw R.E."/>
        </authorList>
    </citation>
    <scope>NUCLEOTIDE SEQUENCE [LARGE SCALE GENOMIC DNA]</scope>
    <source>
        <strain evidence="8">NZE10 / CBS 128990</strain>
    </source>
</reference>
<evidence type="ECO:0008006" key="9">
    <source>
        <dbReference type="Google" id="ProtNLM"/>
    </source>
</evidence>
<gene>
    <name evidence="7" type="ORF">DOTSEDRAFT_75095</name>
</gene>
<sequence>MAWLFICWVPQWARIAIRQSAEGLSTLYILIGSISGVCAVGNIMMLPSSAVDMGCCRTNSRFACLASLLGMIQVIFGIVCFWIILLMYVYYAEEEADAEIKGRRPSISGADRTFRRARRAWIVLLVTCAFAFAVLLVCAVVLHRFPWVAQTWADVLGIAVTVLAAIQWVPQVYTTWHLGHLGSLSLVGLILQVPYTWLFAVNMMVRVGWTGWSAWIVYVLVGLMKLVLIGFGVVFAYRDRGKRLEDKDRRPSISPSEVHDRFSIWKSFSQRGRTPSTNSRATQFSNVAPDEHHRAPSNTSRVHRYSNATNDERRPLFSEIRSPGERPLEH</sequence>
<evidence type="ECO:0000256" key="6">
    <source>
        <dbReference type="SAM" id="Phobius"/>
    </source>
</evidence>
<feature type="transmembrane region" description="Helical" evidence="6">
    <location>
        <begin position="121"/>
        <end position="143"/>
    </location>
</feature>
<feature type="compositionally biased region" description="Basic and acidic residues" evidence="5">
    <location>
        <begin position="310"/>
        <end position="330"/>
    </location>
</feature>
<feature type="transmembrane region" description="Helical" evidence="6">
    <location>
        <begin position="149"/>
        <end position="169"/>
    </location>
</feature>
<dbReference type="GO" id="GO:0016020">
    <property type="term" value="C:membrane"/>
    <property type="evidence" value="ECO:0007669"/>
    <property type="project" value="UniProtKB-SubCell"/>
</dbReference>
<feature type="transmembrane region" description="Helical" evidence="6">
    <location>
        <begin position="181"/>
        <end position="200"/>
    </location>
</feature>
<dbReference type="Pfam" id="PF04193">
    <property type="entry name" value="PQ-loop"/>
    <property type="match status" value="1"/>
</dbReference>
<evidence type="ECO:0000256" key="5">
    <source>
        <dbReference type="SAM" id="MobiDB-lite"/>
    </source>
</evidence>
<feature type="region of interest" description="Disordered" evidence="5">
    <location>
        <begin position="269"/>
        <end position="330"/>
    </location>
</feature>
<keyword evidence="3 6" id="KW-1133">Transmembrane helix</keyword>
<evidence type="ECO:0000256" key="2">
    <source>
        <dbReference type="ARBA" id="ARBA00022692"/>
    </source>
</evidence>
<feature type="compositionally biased region" description="Polar residues" evidence="5">
    <location>
        <begin position="269"/>
        <end position="286"/>
    </location>
</feature>
<dbReference type="eggNOG" id="ENOG502SHUV">
    <property type="taxonomic scope" value="Eukaryota"/>
</dbReference>
<name>M2Y1R5_DOTSN</name>
<dbReference type="SMART" id="SM00679">
    <property type="entry name" value="CTNS"/>
    <property type="match status" value="2"/>
</dbReference>
<keyword evidence="2 6" id="KW-0812">Transmembrane</keyword>
<proteinExistence type="predicted"/>
<feature type="transmembrane region" description="Helical" evidence="6">
    <location>
        <begin position="27"/>
        <end position="45"/>
    </location>
</feature>
<evidence type="ECO:0000313" key="7">
    <source>
        <dbReference type="EMBL" id="EME39249.1"/>
    </source>
</evidence>
<evidence type="ECO:0000256" key="4">
    <source>
        <dbReference type="ARBA" id="ARBA00023136"/>
    </source>
</evidence>